<dbReference type="PANTHER" id="PTHR41247">
    <property type="entry name" value="HTH-TYPE TRANSCRIPTIONAL REPRESSOR YCNK"/>
    <property type="match status" value="1"/>
</dbReference>
<reference evidence="1" key="1">
    <citation type="submission" date="2017-11" db="EMBL/GenBank/DDBJ databases">
        <authorList>
            <person name="Kajale S.C."/>
            <person name="Sharma A."/>
        </authorList>
    </citation>
    <scope>NUCLEOTIDE SEQUENCE</scope>
    <source>
        <strain evidence="1">LS1_42</strain>
    </source>
</reference>
<evidence type="ECO:0000313" key="1">
    <source>
        <dbReference type="EMBL" id="TYL36459.1"/>
    </source>
</evidence>
<dbReference type="RefSeq" id="WP_148860109.1">
    <property type="nucleotide sequence ID" value="NZ_PHNJ01000017.1"/>
</dbReference>
<dbReference type="PROSITE" id="PS51257">
    <property type="entry name" value="PROKAR_LIPOPROTEIN"/>
    <property type="match status" value="1"/>
</dbReference>
<dbReference type="OrthoDB" id="162738at2157"/>
<dbReference type="Proteomes" id="UP000766904">
    <property type="component" value="Unassembled WGS sequence"/>
</dbReference>
<name>A0A8J8TQ80_9EURY</name>
<organism evidence="1 2">
    <name type="scientific">Natronococcus pandeyae</name>
    <dbReference type="NCBI Taxonomy" id="2055836"/>
    <lineage>
        <taxon>Archaea</taxon>
        <taxon>Methanobacteriati</taxon>
        <taxon>Methanobacteriota</taxon>
        <taxon>Stenosarchaea group</taxon>
        <taxon>Halobacteria</taxon>
        <taxon>Halobacteriales</taxon>
        <taxon>Natrialbaceae</taxon>
        <taxon>Natronococcus</taxon>
    </lineage>
</organism>
<proteinExistence type="predicted"/>
<dbReference type="InterPro" id="IPR008719">
    <property type="entry name" value="N2O_reductase_NosL"/>
</dbReference>
<dbReference type="AlphaFoldDB" id="A0A8J8TQ80"/>
<sequence length="194" mass="21047">MTSSRCAHDRRCLRRRVLAAIGAGVAVGLAGCLEDDDAAEEPADPIDLSDGATCDVCGMVIEDHYGPAGQLFYADGNPDDRDGPARFDSLVELVASHEERLDRGWELREAFVTDYSSVDYRLEERDGTTYISSHVGADAFADATDLSYVVGSDVEGAMGADFFPFSRRDDATAFVEEHGGELRAWDELSSTEHA</sequence>
<evidence type="ECO:0000313" key="2">
    <source>
        <dbReference type="Proteomes" id="UP000766904"/>
    </source>
</evidence>
<accession>A0A8J8TQ80</accession>
<dbReference type="EMBL" id="PHNJ01000017">
    <property type="protein sequence ID" value="TYL36459.1"/>
    <property type="molecule type" value="Genomic_DNA"/>
</dbReference>
<keyword evidence="2" id="KW-1185">Reference proteome</keyword>
<comment type="caution">
    <text evidence="1">The sequence shown here is derived from an EMBL/GenBank/DDBJ whole genome shotgun (WGS) entry which is preliminary data.</text>
</comment>
<dbReference type="SUPFAM" id="SSF160387">
    <property type="entry name" value="NosL/MerB-like"/>
    <property type="match status" value="1"/>
</dbReference>
<dbReference type="PANTHER" id="PTHR41247:SF1">
    <property type="entry name" value="HTH-TYPE TRANSCRIPTIONAL REPRESSOR YCNK"/>
    <property type="match status" value="1"/>
</dbReference>
<dbReference type="Gene3D" id="3.30.70.2050">
    <property type="match status" value="1"/>
</dbReference>
<gene>
    <name evidence="1" type="ORF">CV102_21780</name>
</gene>
<dbReference type="Pfam" id="PF05573">
    <property type="entry name" value="NosL"/>
    <property type="match status" value="1"/>
</dbReference>
<protein>
    <submittedName>
        <fullName evidence="1">Nitrous oxide reductase accessory protein NosL</fullName>
    </submittedName>
</protein>